<proteinExistence type="predicted"/>
<accession>A0AA40T098</accession>
<comment type="caution">
    <text evidence="1">The sequence shown here is derived from an EMBL/GenBank/DDBJ whole genome shotgun (WGS) entry which is preliminary data.</text>
</comment>
<dbReference type="RefSeq" id="WP_191759450.1">
    <property type="nucleotide sequence ID" value="NZ_VJXY01000024.1"/>
</dbReference>
<dbReference type="Pfam" id="PF12322">
    <property type="entry name" value="T4_baseplate"/>
    <property type="match status" value="1"/>
</dbReference>
<dbReference type="EMBL" id="VJXY01000024">
    <property type="protein sequence ID" value="MBD6618235.1"/>
    <property type="molecule type" value="Genomic_DNA"/>
</dbReference>
<evidence type="ECO:0000313" key="2">
    <source>
        <dbReference type="Proteomes" id="UP001165986"/>
    </source>
</evidence>
<dbReference type="AlphaFoldDB" id="A0AA40T098"/>
<organism evidence="1 2">
    <name type="scientific">Komarekiella delphini-convector SJRDD-AB1</name>
    <dbReference type="NCBI Taxonomy" id="2593771"/>
    <lineage>
        <taxon>Bacteria</taxon>
        <taxon>Bacillati</taxon>
        <taxon>Cyanobacteriota</taxon>
        <taxon>Cyanophyceae</taxon>
        <taxon>Nostocales</taxon>
        <taxon>Nostocaceae</taxon>
        <taxon>Komarekiella</taxon>
        <taxon>Komarekiella delphini-convector</taxon>
    </lineage>
</organism>
<protein>
    <submittedName>
        <fullName evidence="1">Phage baseplate protein</fullName>
    </submittedName>
</protein>
<keyword evidence="2" id="KW-1185">Reference proteome</keyword>
<sequence>MRLLSADQILQIWEIGQAQHPLDRALTLLSFALPERSLDDLAQFSIGQRDALLLTLREMTFGSVMDGFAVCPQCGEQLEFTLKVKDLRIVEPMLTIKPEYAFSIEDYTLQFRLPNSRDLAAVVRSPDLVTAHRLLAQRCIQQVSLGGEIVKSDTLPDAVLNQLGQYMADCDPQAELLLDLTCPACNHRWQVLFDIVSFFWIELGVQAKRLLREVHTLARSYGWRESDILSMSPMRRQFYLDLVSR</sequence>
<dbReference type="InterPro" id="IPR024364">
    <property type="entry name" value="Baseplate_phage_T4-like"/>
</dbReference>
<evidence type="ECO:0000313" key="1">
    <source>
        <dbReference type="EMBL" id="MBD6618235.1"/>
    </source>
</evidence>
<gene>
    <name evidence="1" type="ORF">FNW02_21010</name>
</gene>
<reference evidence="1" key="1">
    <citation type="submission" date="2019-07" db="EMBL/GenBank/DDBJ databases">
        <title>Toxilogical consequences of a new and cryptic species of cyanobacteria (Komarekiella delphini-convector) recovered from the epidermis of a bottlenose dolphin and 1500 ft. in the air.</title>
        <authorList>
            <person name="Brown A.O."/>
            <person name="Dvorak P."/>
            <person name="Villanueva C.D."/>
            <person name="Foss A.J."/>
            <person name="Garvey A.D."/>
            <person name="Gibson Q.A."/>
            <person name="Johansen J.R."/>
            <person name="Casamatta D.A."/>
        </authorList>
    </citation>
    <scope>NUCLEOTIDE SEQUENCE</scope>
    <source>
        <strain evidence="1">SJRDD-AB1</strain>
    </source>
</reference>
<dbReference type="Proteomes" id="UP001165986">
    <property type="component" value="Unassembled WGS sequence"/>
</dbReference>
<name>A0AA40T098_9NOST</name>